<proteinExistence type="predicted"/>
<keyword evidence="2" id="KW-0784">Thiamine biosynthesis</keyword>
<dbReference type="RefSeq" id="WP_326124434.1">
    <property type="nucleotide sequence ID" value="NZ_JARSFG010000020.1"/>
</dbReference>
<dbReference type="EMBL" id="JARSFG010000020">
    <property type="protein sequence ID" value="MEC1179942.1"/>
    <property type="molecule type" value="Genomic_DNA"/>
</dbReference>
<evidence type="ECO:0000313" key="4">
    <source>
        <dbReference type="EMBL" id="MEC1179942.1"/>
    </source>
</evidence>
<comment type="caution">
    <text evidence="4">The sequence shown here is derived from an EMBL/GenBank/DDBJ whole genome shotgun (WGS) entry which is preliminary data.</text>
</comment>
<sequence>MIHAITSGKGLTVQVINRIKEIAPIVDAIVIREKQLSFAEIDNGIITLLQAGVKAKQLIIHTHMELAYKYSLLGCHLAANQAINAAQHPFLCGQSAHTKEEAYQSVTRGMDYIYFSPIFPTTSKLNVPAKGLQALTDICQVVEIPVLALGGMTHTNTRKVIRAGAQGYASISMFFD</sequence>
<protein>
    <submittedName>
        <fullName evidence="4">Thiamine phosphate synthase</fullName>
    </submittedName>
</protein>
<dbReference type="InterPro" id="IPR036206">
    <property type="entry name" value="ThiamineP_synth_sf"/>
</dbReference>
<dbReference type="GO" id="GO:0004789">
    <property type="term" value="F:thiamine-phosphate diphosphorylase activity"/>
    <property type="evidence" value="ECO:0007669"/>
    <property type="project" value="TreeGrafter"/>
</dbReference>
<name>A0AAW9NQX1_9BACL</name>
<evidence type="ECO:0000256" key="1">
    <source>
        <dbReference type="ARBA" id="ARBA00004948"/>
    </source>
</evidence>
<dbReference type="AlphaFoldDB" id="A0AAW9NQX1"/>
<dbReference type="InterPro" id="IPR022998">
    <property type="entry name" value="ThiamineP_synth_TenI"/>
</dbReference>
<dbReference type="Proteomes" id="UP001344888">
    <property type="component" value="Unassembled WGS sequence"/>
</dbReference>
<gene>
    <name evidence="4" type="ORF">P9B03_15685</name>
</gene>
<comment type="pathway">
    <text evidence="1">Cofactor biosynthesis; thiamine diphosphate biosynthesis.</text>
</comment>
<dbReference type="InterPro" id="IPR013785">
    <property type="entry name" value="Aldolase_TIM"/>
</dbReference>
<dbReference type="CDD" id="cd00564">
    <property type="entry name" value="TMP_TenI"/>
    <property type="match status" value="1"/>
</dbReference>
<accession>A0AAW9NQX1</accession>
<dbReference type="GO" id="GO:0009228">
    <property type="term" value="P:thiamine biosynthetic process"/>
    <property type="evidence" value="ECO:0007669"/>
    <property type="project" value="UniProtKB-KW"/>
</dbReference>
<dbReference type="Gene3D" id="3.20.20.70">
    <property type="entry name" value="Aldolase class I"/>
    <property type="match status" value="1"/>
</dbReference>
<evidence type="ECO:0000259" key="3">
    <source>
        <dbReference type="Pfam" id="PF02581"/>
    </source>
</evidence>
<dbReference type="GO" id="GO:0005737">
    <property type="term" value="C:cytoplasm"/>
    <property type="evidence" value="ECO:0007669"/>
    <property type="project" value="TreeGrafter"/>
</dbReference>
<dbReference type="SUPFAM" id="SSF51391">
    <property type="entry name" value="Thiamin phosphate synthase"/>
    <property type="match status" value="1"/>
</dbReference>
<feature type="domain" description="Thiamine phosphate synthase/TenI" evidence="3">
    <location>
        <begin position="16"/>
        <end position="173"/>
    </location>
</feature>
<keyword evidence="5" id="KW-1185">Reference proteome</keyword>
<dbReference type="Pfam" id="PF02581">
    <property type="entry name" value="TMP-TENI"/>
    <property type="match status" value="1"/>
</dbReference>
<evidence type="ECO:0000313" key="5">
    <source>
        <dbReference type="Proteomes" id="UP001344888"/>
    </source>
</evidence>
<organism evidence="4 5">
    <name type="scientific">Metasolibacillus meyeri</name>
    <dbReference type="NCBI Taxonomy" id="1071052"/>
    <lineage>
        <taxon>Bacteria</taxon>
        <taxon>Bacillati</taxon>
        <taxon>Bacillota</taxon>
        <taxon>Bacilli</taxon>
        <taxon>Bacillales</taxon>
        <taxon>Caryophanaceae</taxon>
        <taxon>Metasolibacillus</taxon>
    </lineage>
</organism>
<dbReference type="PANTHER" id="PTHR20857:SF15">
    <property type="entry name" value="THIAMINE-PHOSPHATE SYNTHASE"/>
    <property type="match status" value="1"/>
</dbReference>
<reference evidence="4 5" key="1">
    <citation type="submission" date="2023-03" db="EMBL/GenBank/DDBJ databases">
        <title>Bacillus Genome Sequencing.</title>
        <authorList>
            <person name="Dunlap C."/>
        </authorList>
    </citation>
    <scope>NUCLEOTIDE SEQUENCE [LARGE SCALE GENOMIC DNA]</scope>
    <source>
        <strain evidence="4 5">B-59205</strain>
    </source>
</reference>
<evidence type="ECO:0000256" key="2">
    <source>
        <dbReference type="ARBA" id="ARBA00022977"/>
    </source>
</evidence>
<dbReference type="PANTHER" id="PTHR20857">
    <property type="entry name" value="THIAMINE-PHOSPHATE PYROPHOSPHORYLASE"/>
    <property type="match status" value="1"/>
</dbReference>